<reference evidence="3 4" key="1">
    <citation type="submission" date="2014-04" db="EMBL/GenBank/DDBJ databases">
        <authorList>
            <consortium name="DOE Joint Genome Institute"/>
            <person name="Kuo A."/>
            <person name="Zuccaro A."/>
            <person name="Kohler A."/>
            <person name="Nagy L.G."/>
            <person name="Floudas D."/>
            <person name="Copeland A."/>
            <person name="Barry K.W."/>
            <person name="Cichocki N."/>
            <person name="Veneault-Fourrey C."/>
            <person name="LaButti K."/>
            <person name="Lindquist E.A."/>
            <person name="Lipzen A."/>
            <person name="Lundell T."/>
            <person name="Morin E."/>
            <person name="Murat C."/>
            <person name="Sun H."/>
            <person name="Tunlid A."/>
            <person name="Henrissat B."/>
            <person name="Grigoriev I.V."/>
            <person name="Hibbett D.S."/>
            <person name="Martin F."/>
            <person name="Nordberg H.P."/>
            <person name="Cantor M.N."/>
            <person name="Hua S.X."/>
        </authorList>
    </citation>
    <scope>NUCLEOTIDE SEQUENCE [LARGE SCALE GENOMIC DNA]</scope>
    <source>
        <strain evidence="3 4">MAFF 305830</strain>
    </source>
</reference>
<sequence length="612" mass="66123">MAAHQFEDKKQNLKVLISAIGSKEVNCRVRLTIHNVTNLPVLDGAFRVRWKFRDVDSKAVKQSKKEHEDRLHNDAAATPMTHHSDSSSLLANALLSDISHSSTNSSSGKAAPKPIDFNTDERGTTAFKNMRRDHTVTFEHTVEVVASMRVVKGELIGEPLKLVIERKTEESETMGANRKFEPRVGHKYIDLAEFVNEGKVRRKYLLEKSKTNAMVTISLDITTTKTGVEFRKPALRQDHLLFGRKEPARPPPRELAPLNTANKPTLKRNSSTTSTSTSSSAGYKRAVLPVKSETEAVIEALFNPTIFKTSTPVITESPPALNTGNKFEEALTPRPRSNGRDLGNDSDSDSSDDFPHSYHSDKRSSLSGSHSRPHSPNERRTGSLASQQQRTALDLAIDINQRKLRPQPQESGHSWTLIDTDEGAPRVKRAPPRANTGDSEFSTTSSDPHPPGSDSPRPLSPAQSFGRPGMPSIKIQSGTPVITQEGGKGRFLKGHVLRKGSASDAPVEMNEPGTPIGRRATAPAHVRSGPRRSSAGAAGGGIAAALASAGKMSMDVGGRLGSLDLGPQAAQEIRSSADATKGRRSMDGQLASGQKTPTPGTVEKTFAGLVQT</sequence>
<dbReference type="InterPro" id="IPR019448">
    <property type="entry name" value="NT-C2"/>
</dbReference>
<feature type="compositionally biased region" description="Polar residues" evidence="1">
    <location>
        <begin position="259"/>
        <end position="269"/>
    </location>
</feature>
<dbReference type="PANTHER" id="PTHR21456:SF1">
    <property type="entry name" value="C2 NT-TYPE DOMAIN-CONTAINING PROTEIN"/>
    <property type="match status" value="1"/>
</dbReference>
<dbReference type="AlphaFoldDB" id="A0A0C3ATP1"/>
<feature type="compositionally biased region" description="Basic and acidic residues" evidence="1">
    <location>
        <begin position="239"/>
        <end position="252"/>
    </location>
</feature>
<dbReference type="Proteomes" id="UP000054097">
    <property type="component" value="Unassembled WGS sequence"/>
</dbReference>
<organism evidence="3 4">
    <name type="scientific">Serendipita vermifera MAFF 305830</name>
    <dbReference type="NCBI Taxonomy" id="933852"/>
    <lineage>
        <taxon>Eukaryota</taxon>
        <taxon>Fungi</taxon>
        <taxon>Dikarya</taxon>
        <taxon>Basidiomycota</taxon>
        <taxon>Agaricomycotina</taxon>
        <taxon>Agaricomycetes</taxon>
        <taxon>Sebacinales</taxon>
        <taxon>Serendipitaceae</taxon>
        <taxon>Serendipita</taxon>
    </lineage>
</organism>
<dbReference type="PANTHER" id="PTHR21456">
    <property type="entry name" value="FAMILY WITH SEQUENCE SIMILARITY 102"/>
    <property type="match status" value="1"/>
</dbReference>
<proteinExistence type="predicted"/>
<gene>
    <name evidence="3" type="ORF">M408DRAFT_329845</name>
</gene>
<dbReference type="Pfam" id="PF10358">
    <property type="entry name" value="NT-C2"/>
    <property type="match status" value="1"/>
</dbReference>
<evidence type="ECO:0000256" key="1">
    <source>
        <dbReference type="SAM" id="MobiDB-lite"/>
    </source>
</evidence>
<feature type="region of interest" description="Disordered" evidence="1">
    <location>
        <begin position="239"/>
        <end position="283"/>
    </location>
</feature>
<evidence type="ECO:0000313" key="4">
    <source>
        <dbReference type="Proteomes" id="UP000054097"/>
    </source>
</evidence>
<reference evidence="4" key="2">
    <citation type="submission" date="2015-01" db="EMBL/GenBank/DDBJ databases">
        <title>Evolutionary Origins and Diversification of the Mycorrhizal Mutualists.</title>
        <authorList>
            <consortium name="DOE Joint Genome Institute"/>
            <consortium name="Mycorrhizal Genomics Consortium"/>
            <person name="Kohler A."/>
            <person name="Kuo A."/>
            <person name="Nagy L.G."/>
            <person name="Floudas D."/>
            <person name="Copeland A."/>
            <person name="Barry K.W."/>
            <person name="Cichocki N."/>
            <person name="Veneault-Fourrey C."/>
            <person name="LaButti K."/>
            <person name="Lindquist E.A."/>
            <person name="Lipzen A."/>
            <person name="Lundell T."/>
            <person name="Morin E."/>
            <person name="Murat C."/>
            <person name="Riley R."/>
            <person name="Ohm R."/>
            <person name="Sun H."/>
            <person name="Tunlid A."/>
            <person name="Henrissat B."/>
            <person name="Grigoriev I.V."/>
            <person name="Hibbett D.S."/>
            <person name="Martin F."/>
        </authorList>
    </citation>
    <scope>NUCLEOTIDE SEQUENCE [LARGE SCALE GENOMIC DNA]</scope>
    <source>
        <strain evidence="4">MAFF 305830</strain>
    </source>
</reference>
<evidence type="ECO:0000259" key="2">
    <source>
        <dbReference type="PROSITE" id="PS51840"/>
    </source>
</evidence>
<feature type="compositionally biased region" description="Basic and acidic residues" evidence="1">
    <location>
        <begin position="353"/>
        <end position="364"/>
    </location>
</feature>
<feature type="compositionally biased region" description="Low complexity" evidence="1">
    <location>
        <begin position="270"/>
        <end position="280"/>
    </location>
</feature>
<feature type="region of interest" description="Disordered" evidence="1">
    <location>
        <begin position="57"/>
        <end position="84"/>
    </location>
</feature>
<dbReference type="OrthoDB" id="3365224at2759"/>
<protein>
    <recommendedName>
        <fullName evidence="2">C2 NT-type domain-containing protein</fullName>
    </recommendedName>
</protein>
<keyword evidence="4" id="KW-1185">Reference proteome</keyword>
<feature type="compositionally biased region" description="Polar residues" evidence="1">
    <location>
        <begin position="310"/>
        <end position="325"/>
    </location>
</feature>
<feature type="region of interest" description="Disordered" evidence="1">
    <location>
        <begin position="555"/>
        <end position="612"/>
    </location>
</feature>
<feature type="domain" description="C2 NT-type" evidence="2">
    <location>
        <begin position="17"/>
        <end position="223"/>
    </location>
</feature>
<dbReference type="InterPro" id="IPR039931">
    <property type="entry name" value="EEIG1/2-like"/>
</dbReference>
<feature type="region of interest" description="Disordered" evidence="1">
    <location>
        <begin position="310"/>
        <end position="389"/>
    </location>
</feature>
<dbReference type="STRING" id="933852.A0A0C3ATP1"/>
<accession>A0A0C3ATP1</accession>
<dbReference type="PROSITE" id="PS51840">
    <property type="entry name" value="C2_NT"/>
    <property type="match status" value="1"/>
</dbReference>
<feature type="region of interest" description="Disordered" evidence="1">
    <location>
        <begin position="101"/>
        <end position="120"/>
    </location>
</feature>
<feature type="compositionally biased region" description="Basic and acidic residues" evidence="1">
    <location>
        <begin position="57"/>
        <end position="73"/>
    </location>
</feature>
<dbReference type="EMBL" id="KN824296">
    <property type="protein sequence ID" value="KIM27935.1"/>
    <property type="molecule type" value="Genomic_DNA"/>
</dbReference>
<feature type="region of interest" description="Disordered" evidence="1">
    <location>
        <begin position="402"/>
        <end position="540"/>
    </location>
</feature>
<dbReference type="HOGENOM" id="CLU_446300_0_0_1"/>
<evidence type="ECO:0000313" key="3">
    <source>
        <dbReference type="EMBL" id="KIM27935.1"/>
    </source>
</evidence>
<name>A0A0C3ATP1_SERVB</name>